<accession>A0A9W7CNS3</accession>
<keyword evidence="1" id="KW-0472">Membrane</keyword>
<comment type="caution">
    <text evidence="2">The sequence shown here is derived from an EMBL/GenBank/DDBJ whole genome shotgun (WGS) entry which is preliminary data.</text>
</comment>
<dbReference type="AlphaFoldDB" id="A0A9W7CNS3"/>
<evidence type="ECO:0008006" key="4">
    <source>
        <dbReference type="Google" id="ProtNLM"/>
    </source>
</evidence>
<evidence type="ECO:0000313" key="3">
    <source>
        <dbReference type="Proteomes" id="UP001165122"/>
    </source>
</evidence>
<feature type="transmembrane region" description="Helical" evidence="1">
    <location>
        <begin position="347"/>
        <end position="365"/>
    </location>
</feature>
<keyword evidence="1" id="KW-1133">Transmembrane helix</keyword>
<gene>
    <name evidence="2" type="ORF">TrLO_g5006</name>
</gene>
<evidence type="ECO:0000313" key="2">
    <source>
        <dbReference type="EMBL" id="GMI08161.1"/>
    </source>
</evidence>
<name>A0A9W7CNS3_9STRA</name>
<dbReference type="EMBL" id="BRXW01000120">
    <property type="protein sequence ID" value="GMI08161.1"/>
    <property type="molecule type" value="Genomic_DNA"/>
</dbReference>
<feature type="transmembrane region" description="Helical" evidence="1">
    <location>
        <begin position="265"/>
        <end position="284"/>
    </location>
</feature>
<reference evidence="3" key="1">
    <citation type="journal article" date="2023" name="Commun. Biol.">
        <title>Genome analysis of Parmales, the sister group of diatoms, reveals the evolutionary specialization of diatoms from phago-mixotrophs to photoautotrophs.</title>
        <authorList>
            <person name="Ban H."/>
            <person name="Sato S."/>
            <person name="Yoshikawa S."/>
            <person name="Yamada K."/>
            <person name="Nakamura Y."/>
            <person name="Ichinomiya M."/>
            <person name="Sato N."/>
            <person name="Blanc-Mathieu R."/>
            <person name="Endo H."/>
            <person name="Kuwata A."/>
            <person name="Ogata H."/>
        </authorList>
    </citation>
    <scope>NUCLEOTIDE SEQUENCE [LARGE SCALE GENOMIC DNA]</scope>
    <source>
        <strain evidence="3">NIES 3700</strain>
    </source>
</reference>
<dbReference type="Pfam" id="PF03382">
    <property type="entry name" value="DUF285"/>
    <property type="match status" value="1"/>
</dbReference>
<keyword evidence="3" id="KW-1185">Reference proteome</keyword>
<organism evidence="2 3">
    <name type="scientific">Triparma laevis f. longispina</name>
    <dbReference type="NCBI Taxonomy" id="1714387"/>
    <lineage>
        <taxon>Eukaryota</taxon>
        <taxon>Sar</taxon>
        <taxon>Stramenopiles</taxon>
        <taxon>Ochrophyta</taxon>
        <taxon>Bolidophyceae</taxon>
        <taxon>Parmales</taxon>
        <taxon>Triparmaceae</taxon>
        <taxon>Triparma</taxon>
    </lineage>
</organism>
<feature type="transmembrane region" description="Helical" evidence="1">
    <location>
        <begin position="414"/>
        <end position="436"/>
    </location>
</feature>
<feature type="transmembrane region" description="Helical" evidence="1">
    <location>
        <begin position="456"/>
        <end position="476"/>
    </location>
</feature>
<evidence type="ECO:0000256" key="1">
    <source>
        <dbReference type="SAM" id="Phobius"/>
    </source>
</evidence>
<dbReference type="Proteomes" id="UP001165122">
    <property type="component" value="Unassembled WGS sequence"/>
</dbReference>
<keyword evidence="1" id="KW-0812">Transmembrane</keyword>
<dbReference type="InterPro" id="IPR005046">
    <property type="entry name" value="DUF285"/>
</dbReference>
<dbReference type="OrthoDB" id="198852at2759"/>
<feature type="transmembrane region" description="Helical" evidence="1">
    <location>
        <begin position="304"/>
        <end position="327"/>
    </location>
</feature>
<sequence>MDGLFYAASAFSGDLSRWDTSSVVDMNAMFASASKCNSDISEWEVSSVAGMAYIFNGATSFASDLPAWDTRSVINLEESFSGATLFNSDLGSWKVANVYNMQRCFSGASTFNSDISKWNVQSVLDMEQIFSNAISFNHNLSAWNIQSVLNMGAMFAAATTFNHVLSSWAINSNLDSYIMFNRACSMEAVNLPRGLTPLRTGLDSCNFCVNCLPNGGECLNGFKRQDPINCLIHVIRNTSFWRSIEPPANLTNLIRVKQIGAAFDYYFITAWIAFFGILLASFLLRNTHKLVKRNGELRFGISTLLNFQKLAALLIIQAPIVVLPRAIDPERMTKIYLENEKTLKLPILLSGVFFLLFGALHYLVIQINTMLETESHREIIMLQKKLRIDEMPKTERRRWMYSEQSSNSAFGRRLLGLCVYVVFGLSILFGMCLSTVTGMFNTYRIAEDGDRTGMVSWTWMMTLLPSLLYGILEILVWRAKGVWGVGCGGL</sequence>
<proteinExistence type="predicted"/>
<protein>
    <recommendedName>
        <fullName evidence="4">BspA family leucine-rich repeat surface protein</fullName>
    </recommendedName>
</protein>